<gene>
    <name evidence="1" type="ORF">GCM10023093_06340</name>
</gene>
<reference evidence="2" key="1">
    <citation type="journal article" date="2019" name="Int. J. Syst. Evol. Microbiol.">
        <title>The Global Catalogue of Microorganisms (GCM) 10K type strain sequencing project: providing services to taxonomists for standard genome sequencing and annotation.</title>
        <authorList>
            <consortium name="The Broad Institute Genomics Platform"/>
            <consortium name="The Broad Institute Genome Sequencing Center for Infectious Disease"/>
            <person name="Wu L."/>
            <person name="Ma J."/>
        </authorList>
    </citation>
    <scope>NUCLEOTIDE SEQUENCE [LARGE SCALE GENOMIC DNA]</scope>
    <source>
        <strain evidence="2">JCM 32105</strain>
    </source>
</reference>
<dbReference type="Proteomes" id="UP001500067">
    <property type="component" value="Unassembled WGS sequence"/>
</dbReference>
<organism evidence="1 2">
    <name type="scientific">Nemorincola caseinilytica</name>
    <dbReference type="NCBI Taxonomy" id="2054315"/>
    <lineage>
        <taxon>Bacteria</taxon>
        <taxon>Pseudomonadati</taxon>
        <taxon>Bacteroidota</taxon>
        <taxon>Chitinophagia</taxon>
        <taxon>Chitinophagales</taxon>
        <taxon>Chitinophagaceae</taxon>
        <taxon>Nemorincola</taxon>
    </lineage>
</organism>
<evidence type="ECO:0000313" key="2">
    <source>
        <dbReference type="Proteomes" id="UP001500067"/>
    </source>
</evidence>
<proteinExistence type="predicted"/>
<evidence type="ECO:0008006" key="3">
    <source>
        <dbReference type="Google" id="ProtNLM"/>
    </source>
</evidence>
<dbReference type="EMBL" id="BAABFA010000005">
    <property type="protein sequence ID" value="GAA4461533.1"/>
    <property type="molecule type" value="Genomic_DNA"/>
</dbReference>
<dbReference type="RefSeq" id="WP_345078430.1">
    <property type="nucleotide sequence ID" value="NZ_BAABFA010000005.1"/>
</dbReference>
<protein>
    <recommendedName>
        <fullName evidence="3">KTSC domain-containing protein</fullName>
    </recommendedName>
</protein>
<evidence type="ECO:0000313" key="1">
    <source>
        <dbReference type="EMBL" id="GAA4461533.1"/>
    </source>
</evidence>
<name>A0ABP8N7Z5_9BACT</name>
<accession>A0ABP8N7Z5</accession>
<sequence>MRSYFSKAVGSGSTTGVRGYEYDEEGITVQFISGDVYHYTYASAGATHIEAMKQLADAQQGLSTYISQHKPRYSSKY</sequence>
<comment type="caution">
    <text evidence="1">The sequence shown here is derived from an EMBL/GenBank/DDBJ whole genome shotgun (WGS) entry which is preliminary data.</text>
</comment>
<keyword evidence="2" id="KW-1185">Reference proteome</keyword>